<dbReference type="InterPro" id="IPR050883">
    <property type="entry name" value="PNGase"/>
</dbReference>
<accession>A0A8H6KN71</accession>
<feature type="domain" description="Glycosyl hydrolase family 92 N-terminal" evidence="3">
    <location>
        <begin position="57"/>
        <end position="294"/>
    </location>
</feature>
<evidence type="ECO:0000256" key="1">
    <source>
        <dbReference type="SAM" id="MobiDB-lite"/>
    </source>
</evidence>
<dbReference type="EMBL" id="WIGO01000051">
    <property type="protein sequence ID" value="KAF6834156.1"/>
    <property type="molecule type" value="Genomic_DNA"/>
</dbReference>
<proteinExistence type="predicted"/>
<evidence type="ECO:0000259" key="3">
    <source>
        <dbReference type="Pfam" id="PF17678"/>
    </source>
</evidence>
<dbReference type="InterPro" id="IPR014718">
    <property type="entry name" value="GH-type_carb-bd"/>
</dbReference>
<dbReference type="GO" id="GO:0005634">
    <property type="term" value="C:nucleus"/>
    <property type="evidence" value="ECO:0007669"/>
    <property type="project" value="TreeGrafter"/>
</dbReference>
<dbReference type="Proteomes" id="UP000654918">
    <property type="component" value="Unassembled WGS sequence"/>
</dbReference>
<dbReference type="InterPro" id="IPR041371">
    <property type="entry name" value="GH92_N"/>
</dbReference>
<dbReference type="GO" id="GO:0005975">
    <property type="term" value="P:carbohydrate metabolic process"/>
    <property type="evidence" value="ECO:0007669"/>
    <property type="project" value="InterPro"/>
</dbReference>
<evidence type="ECO:0000313" key="4">
    <source>
        <dbReference type="EMBL" id="KAF6834156.1"/>
    </source>
</evidence>
<dbReference type="Gene3D" id="2.70.98.10">
    <property type="match status" value="1"/>
</dbReference>
<dbReference type="GO" id="GO:0006516">
    <property type="term" value="P:glycoprotein catabolic process"/>
    <property type="evidence" value="ECO:0007669"/>
    <property type="project" value="TreeGrafter"/>
</dbReference>
<dbReference type="InterPro" id="IPR008928">
    <property type="entry name" value="6-hairpin_glycosidase_sf"/>
</dbReference>
<protein>
    <submittedName>
        <fullName evidence="4">Glycosyl hydrolase family 92 protein</fullName>
    </submittedName>
</protein>
<dbReference type="GO" id="GO:0000224">
    <property type="term" value="F:peptide-N4-(N-acetyl-beta-glucosaminyl)asparagine amidase activity"/>
    <property type="evidence" value="ECO:0007669"/>
    <property type="project" value="TreeGrafter"/>
</dbReference>
<feature type="domain" description="Glycosyl hydrolase family 92" evidence="2">
    <location>
        <begin position="300"/>
        <end position="785"/>
    </location>
</feature>
<evidence type="ECO:0000313" key="5">
    <source>
        <dbReference type="Proteomes" id="UP000654918"/>
    </source>
</evidence>
<dbReference type="GO" id="GO:0005829">
    <property type="term" value="C:cytosol"/>
    <property type="evidence" value="ECO:0007669"/>
    <property type="project" value="TreeGrafter"/>
</dbReference>
<reference evidence="4" key="1">
    <citation type="journal article" date="2020" name="Phytopathology">
        <title>Genome Sequence Resources of Colletotrichum truncatum, C. plurivorum, C. musicola, and C. sojae: Four Species Pathogenic to Soybean (Glycine max).</title>
        <authorList>
            <person name="Rogerio F."/>
            <person name="Boufleur T.R."/>
            <person name="Ciampi-Guillardi M."/>
            <person name="Sukno S.A."/>
            <person name="Thon M.R."/>
            <person name="Massola Junior N.S."/>
            <person name="Baroncelli R."/>
        </authorList>
    </citation>
    <scope>NUCLEOTIDE SEQUENCE</scope>
    <source>
        <strain evidence="4">LFN00145</strain>
    </source>
</reference>
<dbReference type="InterPro" id="IPR012939">
    <property type="entry name" value="Glyco_hydro_92"/>
</dbReference>
<dbReference type="Gene3D" id="1.20.1610.10">
    <property type="entry name" value="alpha-1,2-mannosidases domains"/>
    <property type="match status" value="1"/>
</dbReference>
<dbReference type="Pfam" id="PF07971">
    <property type="entry name" value="Glyco_hydro_92"/>
    <property type="match status" value="1"/>
</dbReference>
<keyword evidence="4" id="KW-0378">Hydrolase</keyword>
<dbReference type="InterPro" id="IPR005887">
    <property type="entry name" value="GH92_a_mannosidase_put"/>
</dbReference>
<comment type="caution">
    <text evidence="4">The sequence shown here is derived from an EMBL/GenBank/DDBJ whole genome shotgun (WGS) entry which is preliminary data.</text>
</comment>
<feature type="region of interest" description="Disordered" evidence="1">
    <location>
        <begin position="792"/>
        <end position="816"/>
    </location>
</feature>
<dbReference type="SUPFAM" id="SSF48208">
    <property type="entry name" value="Six-hairpin glycosidases"/>
    <property type="match status" value="1"/>
</dbReference>
<name>A0A8H6KN71_9PEZI</name>
<dbReference type="Pfam" id="PF17678">
    <property type="entry name" value="Glyco_hydro_92N"/>
    <property type="match status" value="1"/>
</dbReference>
<dbReference type="PANTHER" id="PTHR12143">
    <property type="entry name" value="PEPTIDE N-GLYCANASE PNGASE -RELATED"/>
    <property type="match status" value="1"/>
</dbReference>
<dbReference type="FunFam" id="1.20.1050.60:FF:000002">
    <property type="entry name" value="Glycosyl hydrolase family 92"/>
    <property type="match status" value="1"/>
</dbReference>
<dbReference type="PANTHER" id="PTHR12143:SF42">
    <property type="entry name" value="PUTATIVE SUBFAMILY (AFU_ORTHOLOGUE AFUA_6G13760)-RELATED"/>
    <property type="match status" value="1"/>
</dbReference>
<organism evidence="4 5">
    <name type="scientific">Colletotrichum plurivorum</name>
    <dbReference type="NCBI Taxonomy" id="2175906"/>
    <lineage>
        <taxon>Eukaryota</taxon>
        <taxon>Fungi</taxon>
        <taxon>Dikarya</taxon>
        <taxon>Ascomycota</taxon>
        <taxon>Pezizomycotina</taxon>
        <taxon>Sordariomycetes</taxon>
        <taxon>Hypocreomycetidae</taxon>
        <taxon>Glomerellales</taxon>
        <taxon>Glomerellaceae</taxon>
        <taxon>Colletotrichum</taxon>
        <taxon>Colletotrichum orchidearum species complex</taxon>
    </lineage>
</organism>
<gene>
    <name evidence="4" type="ORF">CPLU01_05134</name>
</gene>
<dbReference type="GO" id="GO:0030246">
    <property type="term" value="F:carbohydrate binding"/>
    <property type="evidence" value="ECO:0007669"/>
    <property type="project" value="InterPro"/>
</dbReference>
<sequence>MAVLVPAIGLSRPFRLLVLAIVVVFLLFWWPSAEGGLFSALFFSNSDLRAQRAVLKYIDPLIGTVNGGHVFPGATLPYGMAKPCADTNSRAENAAGWVSDNSKITGFSHLHDSGTGGYTTEQRSLYRVNESILATPGYFSLDLSNSVRAEMTATEHTALYRFSFSPNDTVSYLDVANQGNIDAVSNPLILIDLTDIAQSRSSGGIQVYESGRVIGDGTFRPSFGEGTYTAFFCADFRGANIRKSGVFEGDTPREQPKHISEFTRGIHNPTGAAGAWLHFERPENNQIIARVGLSFISVEKACQNAEREIPKFDFKGTVDAAETVWAEKLSAVSIDARGVSEDMQTTFWSGLYRSLLSPQNYTGENPLWESSEPYFDSFYCIWDSFRAQHPLLTIVDPEAQTQMVRALLDIYRFVGKLPDCRMSFCKGFTQGGSNADIVIADAYLKNISNGVDWKTAYEAVVSDAEVAPQSFRVEGRGNLESWFGLGYIAKDHVDRVAMGPNSRSISRTVEYAYDDFCIAEMARGLGHNEDHAKYMQRSANWQNLWNPDQPDIIQDKNEKEVEKTKYKGFLMPRLIDGSFDYQNTRICSPDTEQHKCYFDTYQATYEGSPWLYSFFAPQDMSTLITLMGGRDAFVDRLEYYHSGEMVYMGNEQGFLTVFQFHYAGRPGLSSRTARSYIPSQFNASINGIPGNDDCAMGAFSAFAMMGFFPVAGQDVYLLIPPFFPEVRLKSRGAKPAVIRKVAKDDKELAEGMHIQQATLDGKPYTKNWISHEFFLRGGTLELTVGWKESNWGTKEEDLPPSYPAKPKTIAATRTQS</sequence>
<dbReference type="NCBIfam" id="TIGR01180">
    <property type="entry name" value="aman2_put"/>
    <property type="match status" value="1"/>
</dbReference>
<dbReference type="Gene3D" id="1.20.1050.60">
    <property type="entry name" value="alpha-1,2-mannosidase"/>
    <property type="match status" value="1"/>
</dbReference>
<dbReference type="AlphaFoldDB" id="A0A8H6KN71"/>
<keyword evidence="5" id="KW-1185">Reference proteome</keyword>
<evidence type="ECO:0000259" key="2">
    <source>
        <dbReference type="Pfam" id="PF07971"/>
    </source>
</evidence>
<dbReference type="Gene3D" id="3.30.2080.10">
    <property type="entry name" value="GH92 mannosidase domain"/>
    <property type="match status" value="1"/>
</dbReference>